<dbReference type="GO" id="GO:0016209">
    <property type="term" value="F:antioxidant activity"/>
    <property type="evidence" value="ECO:0007669"/>
    <property type="project" value="InterPro"/>
</dbReference>
<gene>
    <name evidence="3" type="primary">resA_6</name>
    <name evidence="3" type="ORF">Pla22_50980</name>
</gene>
<dbReference type="InterPro" id="IPR000866">
    <property type="entry name" value="AhpC/TSA"/>
</dbReference>
<dbReference type="Pfam" id="PF00578">
    <property type="entry name" value="AhpC-TSA"/>
    <property type="match status" value="1"/>
</dbReference>
<protein>
    <submittedName>
        <fullName evidence="3">Thiol-disulfide oxidoreductase ResA</fullName>
    </submittedName>
</protein>
<dbReference type="OrthoDB" id="9799230at2"/>
<dbReference type="RefSeq" id="WP_146517506.1">
    <property type="nucleotide sequence ID" value="NZ_SJPI01000004.1"/>
</dbReference>
<dbReference type="Gene3D" id="3.40.30.10">
    <property type="entry name" value="Glutaredoxin"/>
    <property type="match status" value="1"/>
</dbReference>
<proteinExistence type="predicted"/>
<feature type="chain" id="PRO_5022843226" evidence="1">
    <location>
        <begin position="25"/>
        <end position="360"/>
    </location>
</feature>
<dbReference type="InterPro" id="IPR050553">
    <property type="entry name" value="Thioredoxin_ResA/DsbE_sf"/>
</dbReference>
<dbReference type="PROSITE" id="PS51352">
    <property type="entry name" value="THIOREDOXIN_2"/>
    <property type="match status" value="1"/>
</dbReference>
<dbReference type="InterPro" id="IPR013766">
    <property type="entry name" value="Thioredoxin_domain"/>
</dbReference>
<dbReference type="InterPro" id="IPR036249">
    <property type="entry name" value="Thioredoxin-like_sf"/>
</dbReference>
<feature type="domain" description="Thioredoxin" evidence="2">
    <location>
        <begin position="210"/>
        <end position="359"/>
    </location>
</feature>
<dbReference type="PANTHER" id="PTHR42852">
    <property type="entry name" value="THIOL:DISULFIDE INTERCHANGE PROTEIN DSBE"/>
    <property type="match status" value="1"/>
</dbReference>
<dbReference type="AlphaFoldDB" id="A0A5C5WC52"/>
<feature type="signal peptide" evidence="1">
    <location>
        <begin position="1"/>
        <end position="24"/>
    </location>
</feature>
<comment type="caution">
    <text evidence="3">The sequence shown here is derived from an EMBL/GenBank/DDBJ whole genome shotgun (WGS) entry which is preliminary data.</text>
</comment>
<keyword evidence="4" id="KW-1185">Reference proteome</keyword>
<evidence type="ECO:0000313" key="3">
    <source>
        <dbReference type="EMBL" id="TWT48097.1"/>
    </source>
</evidence>
<dbReference type="PANTHER" id="PTHR42852:SF13">
    <property type="entry name" value="PROTEIN DIPZ"/>
    <property type="match status" value="1"/>
</dbReference>
<evidence type="ECO:0000259" key="2">
    <source>
        <dbReference type="PROSITE" id="PS51352"/>
    </source>
</evidence>
<dbReference type="Proteomes" id="UP000316598">
    <property type="component" value="Unassembled WGS sequence"/>
</dbReference>
<organism evidence="3 4">
    <name type="scientific">Rubripirellula amarantea</name>
    <dbReference type="NCBI Taxonomy" id="2527999"/>
    <lineage>
        <taxon>Bacteria</taxon>
        <taxon>Pseudomonadati</taxon>
        <taxon>Planctomycetota</taxon>
        <taxon>Planctomycetia</taxon>
        <taxon>Pirellulales</taxon>
        <taxon>Pirellulaceae</taxon>
        <taxon>Rubripirellula</taxon>
    </lineage>
</organism>
<name>A0A5C5WC52_9BACT</name>
<dbReference type="SUPFAM" id="SSF52833">
    <property type="entry name" value="Thioredoxin-like"/>
    <property type="match status" value="1"/>
</dbReference>
<sequence precursor="true">MPRSILGSLTCLLFSVVSCSDALAVDKVQLQPVLLQMIRDTAIHEELSLSSDQVGTVLGQLPEIDGPWFRARNLQPAEQTRVINELTDALRSRLADTLTPQQSNRLRQLERQALGTRMVLRQDVVDELDISDDQLSRFNEAAAKTETEAAAVQKEVFDGKIDNRAAGKRVEALQKEERTHMVATLNENQRAMLSKLTGKPFDFGKIKRMYPLAPELEDDGVTWIQGGPLTLSELRGKVVAVHFYAFQCINCQRNFPHYKAWHKDYEDDGLVVIGIQTPETPAERRLEKVSAAVKNDGFEFPTMLDAESSNWKAWHNTMWPTVYLIDKEGFLRRWWQGELNWNGTPGEQQMRDTIEILLAE</sequence>
<dbReference type="PROSITE" id="PS51257">
    <property type="entry name" value="PROKAR_LIPOPROTEIN"/>
    <property type="match status" value="1"/>
</dbReference>
<evidence type="ECO:0000256" key="1">
    <source>
        <dbReference type="SAM" id="SignalP"/>
    </source>
</evidence>
<dbReference type="EMBL" id="SJPI01000004">
    <property type="protein sequence ID" value="TWT48097.1"/>
    <property type="molecule type" value="Genomic_DNA"/>
</dbReference>
<accession>A0A5C5WC52</accession>
<keyword evidence="1" id="KW-0732">Signal</keyword>
<dbReference type="GO" id="GO:0016491">
    <property type="term" value="F:oxidoreductase activity"/>
    <property type="evidence" value="ECO:0007669"/>
    <property type="project" value="InterPro"/>
</dbReference>
<reference evidence="3 4" key="1">
    <citation type="submission" date="2019-02" db="EMBL/GenBank/DDBJ databases">
        <title>Deep-cultivation of Planctomycetes and their phenomic and genomic characterization uncovers novel biology.</title>
        <authorList>
            <person name="Wiegand S."/>
            <person name="Jogler M."/>
            <person name="Boedeker C."/>
            <person name="Pinto D."/>
            <person name="Vollmers J."/>
            <person name="Rivas-Marin E."/>
            <person name="Kohn T."/>
            <person name="Peeters S.H."/>
            <person name="Heuer A."/>
            <person name="Rast P."/>
            <person name="Oberbeckmann S."/>
            <person name="Bunk B."/>
            <person name="Jeske O."/>
            <person name="Meyerdierks A."/>
            <person name="Storesund J.E."/>
            <person name="Kallscheuer N."/>
            <person name="Luecker S."/>
            <person name="Lage O.M."/>
            <person name="Pohl T."/>
            <person name="Merkel B.J."/>
            <person name="Hornburger P."/>
            <person name="Mueller R.-W."/>
            <person name="Bruemmer F."/>
            <person name="Labrenz M."/>
            <person name="Spormann A.M."/>
            <person name="Op Den Camp H."/>
            <person name="Overmann J."/>
            <person name="Amann R."/>
            <person name="Jetten M.S.M."/>
            <person name="Mascher T."/>
            <person name="Medema M.H."/>
            <person name="Devos D.P."/>
            <person name="Kaster A.-K."/>
            <person name="Ovreas L."/>
            <person name="Rohde M."/>
            <person name="Galperin M.Y."/>
            <person name="Jogler C."/>
        </authorList>
    </citation>
    <scope>NUCLEOTIDE SEQUENCE [LARGE SCALE GENOMIC DNA]</scope>
    <source>
        <strain evidence="3 4">Pla22</strain>
    </source>
</reference>
<evidence type="ECO:0000313" key="4">
    <source>
        <dbReference type="Proteomes" id="UP000316598"/>
    </source>
</evidence>